<dbReference type="Pfam" id="PF05754">
    <property type="entry name" value="DUF834"/>
    <property type="match status" value="2"/>
</dbReference>
<feature type="region of interest" description="Disordered" evidence="1">
    <location>
        <begin position="1"/>
        <end position="122"/>
    </location>
</feature>
<accession>Q5QN95</accession>
<dbReference type="EMBL" id="AP003054">
    <property type="protein sequence ID" value="BAD73113.1"/>
    <property type="molecule type" value="Genomic_DNA"/>
</dbReference>
<evidence type="ECO:0000259" key="2">
    <source>
        <dbReference type="Pfam" id="PF05754"/>
    </source>
</evidence>
<dbReference type="Proteomes" id="UP000817658">
    <property type="component" value="Chromosome 1"/>
</dbReference>
<proteinExistence type="predicted"/>
<gene>
    <name evidence="3" type="primary">P0436D06.15</name>
</gene>
<feature type="compositionally biased region" description="Basic and acidic residues" evidence="1">
    <location>
        <begin position="1"/>
        <end position="11"/>
    </location>
</feature>
<sequence length="154" mass="15435">MAAKEAADGARAEGGGSTPRGEDDGGDSAVSNEGGRAAGVPRDAAKPTVAGRGLAVAGAARSGGWSSSVSGGERERGGEVVPAMKWENGAGAEVRKGTAKPVVQAARRGDVDSGGSGRLEGRRRSAALGLAWGERERARGVRESWGKGRGWPGE</sequence>
<protein>
    <submittedName>
        <fullName evidence="3">Uncharacterized protein P0436D06.15</fullName>
    </submittedName>
</protein>
<name>Q5QN95_ORYSJ</name>
<feature type="domain" description="DUF834" evidence="2">
    <location>
        <begin position="71"/>
        <end position="115"/>
    </location>
</feature>
<evidence type="ECO:0000256" key="1">
    <source>
        <dbReference type="SAM" id="MobiDB-lite"/>
    </source>
</evidence>
<organism evidence="3">
    <name type="scientific">Oryza sativa subsp. japonica</name>
    <name type="common">Rice</name>
    <dbReference type="NCBI Taxonomy" id="39947"/>
    <lineage>
        <taxon>Eukaryota</taxon>
        <taxon>Viridiplantae</taxon>
        <taxon>Streptophyta</taxon>
        <taxon>Embryophyta</taxon>
        <taxon>Tracheophyta</taxon>
        <taxon>Spermatophyta</taxon>
        <taxon>Magnoliopsida</taxon>
        <taxon>Liliopsida</taxon>
        <taxon>Poales</taxon>
        <taxon>Poaceae</taxon>
        <taxon>BOP clade</taxon>
        <taxon>Oryzoideae</taxon>
        <taxon>Oryzeae</taxon>
        <taxon>Oryzinae</taxon>
        <taxon>Oryza</taxon>
        <taxon>Oryza sativa</taxon>
    </lineage>
</organism>
<evidence type="ECO:0000313" key="3">
    <source>
        <dbReference type="EMBL" id="BAD73113.1"/>
    </source>
</evidence>
<reference evidence="3" key="1">
    <citation type="journal article" date="2002" name="Nature">
        <title>The genome sequence and structure of rice chromosome 1.</title>
        <authorList>
            <person name="Sasaki T."/>
            <person name="Matsumoto T."/>
            <person name="Yamamoto K."/>
            <person name="Sakata K."/>
            <person name="Baba T."/>
            <person name="Katayose Y."/>
            <person name="Wu J."/>
            <person name="Niimura Y."/>
            <person name="Cheng Z."/>
            <person name="Nagamura Y."/>
            <person name="Antonio B.A."/>
            <person name="Kanamori H."/>
            <person name="Hosokawa S."/>
            <person name="Masukawa M."/>
            <person name="Arikawa K."/>
            <person name="Chiden Y."/>
            <person name="Hayashi M."/>
            <person name="Okamoto M."/>
            <person name="Ando T."/>
            <person name="Aoki H."/>
            <person name="Arita K."/>
            <person name="Hamada M."/>
            <person name="Harada C."/>
            <person name="Hijishita S."/>
            <person name="Honda M."/>
            <person name="Ichikawa Y."/>
            <person name="Idonuma A."/>
            <person name="Iijima M."/>
            <person name="Ikeda M."/>
            <person name="Ikeno M."/>
            <person name="Itoh S."/>
            <person name="Itoh T."/>
            <person name="Itoh Y."/>
            <person name="Itoh Y."/>
            <person name="Iwabuchi A."/>
            <person name="Kamiya K."/>
            <person name="Karasawa W."/>
            <person name="Katagiri S."/>
            <person name="Kikuta A."/>
            <person name="Kobayashi N."/>
            <person name="Kono I."/>
            <person name="Machita K."/>
            <person name="Maehara T."/>
            <person name="Mizuno H."/>
            <person name="Mizubayashi T."/>
            <person name="Mukai Y."/>
            <person name="Nagasaki H."/>
            <person name="Nakashima M."/>
            <person name="Nakama Y."/>
            <person name="Nakamichi Y."/>
            <person name="Nakamura M."/>
            <person name="Namiki N."/>
            <person name="Negishi M."/>
            <person name="Ohta I."/>
            <person name="Ono N."/>
            <person name="Saji S."/>
            <person name="Sakai K."/>
            <person name="Shibata M."/>
            <person name="Shimokawa T."/>
            <person name="Shomura A."/>
            <person name="Song J."/>
            <person name="Takazaki Y."/>
            <person name="Terasawa K."/>
            <person name="Tsuji K."/>
            <person name="Waki K."/>
            <person name="Yamagata H."/>
            <person name="Yamane H."/>
            <person name="Yoshiki S."/>
            <person name="Yoshihara R."/>
            <person name="Yukawa K."/>
            <person name="Zhong H."/>
            <person name="Iwama H."/>
            <person name="Endo T."/>
            <person name="Ito H."/>
            <person name="Hahn J.H."/>
            <person name="Kim H.I."/>
            <person name="Eun M.Y."/>
            <person name="Yano M."/>
            <person name="Jiang J."/>
            <person name="Gojobori T."/>
        </authorList>
    </citation>
    <scope>NUCLEOTIDE SEQUENCE [LARGE SCALE GENOMIC DNA]</scope>
</reference>
<feature type="domain" description="DUF834" evidence="2">
    <location>
        <begin position="12"/>
        <end position="50"/>
    </location>
</feature>
<dbReference type="AlphaFoldDB" id="Q5QN95"/>
<feature type="compositionally biased region" description="Low complexity" evidence="1">
    <location>
        <begin position="49"/>
        <end position="71"/>
    </location>
</feature>
<dbReference type="InterPro" id="IPR008552">
    <property type="entry name" value="DUF834"/>
</dbReference>